<evidence type="ECO:0000313" key="2">
    <source>
        <dbReference type="EMBL" id="TYR75634.1"/>
    </source>
</evidence>
<evidence type="ECO:0000256" key="1">
    <source>
        <dbReference type="SAM" id="MobiDB-lite"/>
    </source>
</evidence>
<organism evidence="2 3">
    <name type="scientific">Rossellomorea vietnamensis</name>
    <dbReference type="NCBI Taxonomy" id="218284"/>
    <lineage>
        <taxon>Bacteria</taxon>
        <taxon>Bacillati</taxon>
        <taxon>Bacillota</taxon>
        <taxon>Bacilli</taxon>
        <taxon>Bacillales</taxon>
        <taxon>Bacillaceae</taxon>
        <taxon>Rossellomorea</taxon>
    </lineage>
</organism>
<dbReference type="AlphaFoldDB" id="A0A5D4KEA0"/>
<reference evidence="2 3" key="1">
    <citation type="submission" date="2019-08" db="EMBL/GenBank/DDBJ databases">
        <title>Bacillus genomes from the desert of Cuatro Cienegas, Coahuila.</title>
        <authorList>
            <person name="Olmedo-Alvarez G."/>
        </authorList>
    </citation>
    <scope>NUCLEOTIDE SEQUENCE [LARGE SCALE GENOMIC DNA]</scope>
    <source>
        <strain evidence="2 3">CH40_1T</strain>
    </source>
</reference>
<sequence length="138" mass="15521">MPTKTVKLSAYYRAAGNLNEENPKDLIDKLSIYGKILELIGGIYGDAFNDWGMAEAERREIIANGIYHRPSVDGGETPSSDKKGEAAGELLAKEARRKEKKFEAEKERWRKAYDSTSEQINIMKKRYDHLVNVAKGGV</sequence>
<protein>
    <submittedName>
        <fullName evidence="2">Uncharacterized protein</fullName>
    </submittedName>
</protein>
<proteinExistence type="predicted"/>
<feature type="region of interest" description="Disordered" evidence="1">
    <location>
        <begin position="68"/>
        <end position="87"/>
    </location>
</feature>
<name>A0A5D4KEA0_9BACI</name>
<dbReference type="Proteomes" id="UP000323317">
    <property type="component" value="Unassembled WGS sequence"/>
</dbReference>
<accession>A0A5D4KEA0</accession>
<comment type="caution">
    <text evidence="2">The sequence shown here is derived from an EMBL/GenBank/DDBJ whole genome shotgun (WGS) entry which is preliminary data.</text>
</comment>
<gene>
    <name evidence="2" type="ORF">FZC79_10405</name>
</gene>
<dbReference type="EMBL" id="VTEH01000006">
    <property type="protein sequence ID" value="TYR75634.1"/>
    <property type="molecule type" value="Genomic_DNA"/>
</dbReference>
<evidence type="ECO:0000313" key="3">
    <source>
        <dbReference type="Proteomes" id="UP000323317"/>
    </source>
</evidence>